<name>A0A818SRD5_9BILA</name>
<reference evidence="4" key="1">
    <citation type="submission" date="2021-02" db="EMBL/GenBank/DDBJ databases">
        <authorList>
            <person name="Nowell W R."/>
        </authorList>
    </citation>
    <scope>NUCLEOTIDE SEQUENCE</scope>
</reference>
<dbReference type="InterPro" id="IPR036397">
    <property type="entry name" value="RNaseH_sf"/>
</dbReference>
<dbReference type="SUPFAM" id="SSF53098">
    <property type="entry name" value="Ribonuclease H-like"/>
    <property type="match status" value="1"/>
</dbReference>
<dbReference type="InterPro" id="IPR036085">
    <property type="entry name" value="PAZ_dom_sf"/>
</dbReference>
<dbReference type="PROSITE" id="PS50822">
    <property type="entry name" value="PIWI"/>
    <property type="match status" value="1"/>
</dbReference>
<evidence type="ECO:0000313" key="4">
    <source>
        <dbReference type="EMBL" id="CAF3674431.1"/>
    </source>
</evidence>
<dbReference type="Proteomes" id="UP000663838">
    <property type="component" value="Unassembled WGS sequence"/>
</dbReference>
<dbReference type="EMBL" id="CAJNYV010004502">
    <property type="protein sequence ID" value="CAF3674431.1"/>
    <property type="molecule type" value="Genomic_DNA"/>
</dbReference>
<evidence type="ECO:0000313" key="5">
    <source>
        <dbReference type="EMBL" id="CAF4581250.1"/>
    </source>
</evidence>
<dbReference type="PROSITE" id="PS50821">
    <property type="entry name" value="PAZ"/>
    <property type="match status" value="1"/>
</dbReference>
<dbReference type="PANTHER" id="PTHR22891">
    <property type="entry name" value="EUKARYOTIC TRANSLATION INITIATION FACTOR 2C"/>
    <property type="match status" value="1"/>
</dbReference>
<dbReference type="SMART" id="SM00950">
    <property type="entry name" value="Piwi"/>
    <property type="match status" value="1"/>
</dbReference>
<feature type="compositionally biased region" description="Low complexity" evidence="1">
    <location>
        <begin position="69"/>
        <end position="81"/>
    </location>
</feature>
<dbReference type="CDD" id="cd02846">
    <property type="entry name" value="PAZ_argonaute_like"/>
    <property type="match status" value="1"/>
</dbReference>
<accession>A0A818SRD5</accession>
<dbReference type="InterPro" id="IPR014811">
    <property type="entry name" value="ArgoL1"/>
</dbReference>
<feature type="compositionally biased region" description="Low complexity" evidence="1">
    <location>
        <begin position="28"/>
        <end position="41"/>
    </location>
</feature>
<proteinExistence type="predicted"/>
<evidence type="ECO:0000259" key="3">
    <source>
        <dbReference type="PROSITE" id="PS50822"/>
    </source>
</evidence>
<feature type="domain" description="Piwi" evidence="3">
    <location>
        <begin position="664"/>
        <end position="976"/>
    </location>
</feature>
<evidence type="ECO:0000259" key="2">
    <source>
        <dbReference type="PROSITE" id="PS50821"/>
    </source>
</evidence>
<dbReference type="Proteomes" id="UP000663865">
    <property type="component" value="Unassembled WGS sequence"/>
</dbReference>
<comment type="caution">
    <text evidence="4">The sequence shown here is derived from an EMBL/GenBank/DDBJ whole genome shotgun (WGS) entry which is preliminary data.</text>
</comment>
<dbReference type="Pfam" id="PF02170">
    <property type="entry name" value="PAZ"/>
    <property type="match status" value="1"/>
</dbReference>
<dbReference type="InterPro" id="IPR003165">
    <property type="entry name" value="Piwi"/>
</dbReference>
<dbReference type="Gene3D" id="3.30.420.10">
    <property type="entry name" value="Ribonuclease H-like superfamily/Ribonuclease H"/>
    <property type="match status" value="1"/>
</dbReference>
<dbReference type="Pfam" id="PF02171">
    <property type="entry name" value="Piwi"/>
    <property type="match status" value="1"/>
</dbReference>
<dbReference type="EMBL" id="CAJOBS010000458">
    <property type="protein sequence ID" value="CAF4581250.1"/>
    <property type="molecule type" value="Genomic_DNA"/>
</dbReference>
<dbReference type="SMART" id="SM01163">
    <property type="entry name" value="DUF1785"/>
    <property type="match status" value="1"/>
</dbReference>
<protein>
    <submittedName>
        <fullName evidence="4">Uncharacterized protein</fullName>
    </submittedName>
</protein>
<dbReference type="SUPFAM" id="SSF101690">
    <property type="entry name" value="PAZ domain"/>
    <property type="match status" value="1"/>
</dbReference>
<dbReference type="Gene3D" id="2.170.260.10">
    <property type="entry name" value="paz domain"/>
    <property type="match status" value="1"/>
</dbReference>
<feature type="domain" description="PAZ" evidence="2">
    <location>
        <begin position="392"/>
        <end position="491"/>
    </location>
</feature>
<organism evidence="4 6">
    <name type="scientific">Rotaria socialis</name>
    <dbReference type="NCBI Taxonomy" id="392032"/>
    <lineage>
        <taxon>Eukaryota</taxon>
        <taxon>Metazoa</taxon>
        <taxon>Spiralia</taxon>
        <taxon>Gnathifera</taxon>
        <taxon>Rotifera</taxon>
        <taxon>Eurotatoria</taxon>
        <taxon>Bdelloidea</taxon>
        <taxon>Philodinida</taxon>
        <taxon>Philodinidae</taxon>
        <taxon>Rotaria</taxon>
    </lineage>
</organism>
<dbReference type="InterPro" id="IPR012337">
    <property type="entry name" value="RNaseH-like_sf"/>
</dbReference>
<evidence type="ECO:0000256" key="1">
    <source>
        <dbReference type="SAM" id="MobiDB-lite"/>
    </source>
</evidence>
<sequence>MSSAQLQKGRGRARSTTHSTAPPPPSITPSTDISTTSTPLTFDNSSTSDSPAIDQSVSPPAITTDQSRPDTGYSSISTSSQPSPPTRPVVTTARGRADRLKRNVAPEDPHWTVSDLTAIQFQSNTRPVKPDELGTIGQPIQVIANYFPILQYPRRGLVYRYHIQIHDWKNLEIHRDRRRLVYNLWLQQYCGKYTKIDRHKIVFDNQSTILVFNQPLLDIDENTTVQEIKAPNRSNRLATHKVIVRRAGEPTDLALIQNFDEIYHTENRLNNTPQDLDIIKQILSIALHENCSFHATAIYDRLFFAQTTPEQHGEWDLGLGKALWRGFYSCLVFSKGAHHLLMNLDINHGVFMKKQPFLEFLCEIMLHSPCGKKRYGGRQRDVQKVHGDDVLEFLDIRNPTYQIEMNFLLKHCKNVRVRSQDASKPIVYSISKLGKSASTQEFVWKGSKNKTVTVENYYKEHYELVLRYPSLPTLEMRKECYLPMELVDVEPARMKKITDEQRALMCRHSTMHPSVYIKSINEIRKNPQKQCFEEDPFVAAWNMNVSTDMLTLPARVLPMPEIVYTDQYHVTSGAVRDMGTWQMKPTRFHTPAKFPAVWGMINLSSLDQHACEDFYNELSNIAVERGMECCPPVIYEEYDSRKSTINGIIGVLNQILKKNKGCNFFVVILSVNGKLKSDLYGLFKKLCELEFGHGAVTQMIQQRNAVVGKQKDKARWDYAKLNNILLKINTKLNGINAVLKVHDVIERFFSHGHRVMYVGADLSHAPPSARSQPSVVAVVASADDVPSRYFKEVYQQHRPESARNESREYIVDMKAIMKSLIQQYERHRGYPPNAIVMYRDGISESEFDTVFEKELTAIREACVELSPVYRPYLTYIVVNKRHHTRFFPTISDKNVQAGTVVDSHDITNPTTYDFYLNSHHGALGTSRPTHYHVLYDDNKLRPDEVQMLTYALCYTYARCTRSVSIPAPVKYADLLALRGTYYVGNTDDSDTESIVSEPLVAVGEEKDIKNTITSERIVLSGKIANDCPFFL</sequence>
<feature type="region of interest" description="Disordered" evidence="1">
    <location>
        <begin position="1"/>
        <end position="95"/>
    </location>
</feature>
<evidence type="ECO:0000313" key="6">
    <source>
        <dbReference type="Proteomes" id="UP000663865"/>
    </source>
</evidence>
<dbReference type="AlphaFoldDB" id="A0A818SRD5"/>
<dbReference type="GO" id="GO:0003723">
    <property type="term" value="F:RNA binding"/>
    <property type="evidence" value="ECO:0007669"/>
    <property type="project" value="InterPro"/>
</dbReference>
<feature type="compositionally biased region" description="Polar residues" evidence="1">
    <location>
        <begin position="42"/>
        <end position="66"/>
    </location>
</feature>
<gene>
    <name evidence="4" type="ORF">KIK155_LOCUS24897</name>
    <name evidence="5" type="ORF">TOA249_LOCUS9279</name>
</gene>
<dbReference type="InterPro" id="IPR003100">
    <property type="entry name" value="PAZ_dom"/>
</dbReference>
<dbReference type="Gene3D" id="3.40.50.2300">
    <property type="match status" value="1"/>
</dbReference>